<keyword evidence="2" id="KW-1185">Reference proteome</keyword>
<evidence type="ECO:0000313" key="1">
    <source>
        <dbReference type="EMBL" id="MDV0441585.1"/>
    </source>
</evidence>
<dbReference type="EMBL" id="JAWDKA010000003">
    <property type="protein sequence ID" value="MDV0441585.1"/>
    <property type="molecule type" value="Genomic_DNA"/>
</dbReference>
<dbReference type="AlphaFoldDB" id="A0AAE4MCH7"/>
<accession>A0AAE4MCH7</accession>
<dbReference type="Proteomes" id="UP001273136">
    <property type="component" value="Unassembled WGS sequence"/>
</dbReference>
<proteinExistence type="predicted"/>
<evidence type="ECO:0000313" key="2">
    <source>
        <dbReference type="Proteomes" id="UP001273136"/>
    </source>
</evidence>
<reference evidence="1" key="1">
    <citation type="submission" date="2023-06" db="EMBL/GenBank/DDBJ databases">
        <title>Genome sequence of Methancorpusculaceae sp. Ag1.</title>
        <authorList>
            <person name="Protasov E."/>
            <person name="Platt K."/>
            <person name="Poehlein A."/>
            <person name="Daniel R."/>
            <person name="Brune A."/>
        </authorList>
    </citation>
    <scope>NUCLEOTIDE SEQUENCE</scope>
    <source>
        <strain evidence="1">Ag1</strain>
    </source>
</reference>
<comment type="caution">
    <text evidence="1">The sequence shown here is derived from an EMBL/GenBank/DDBJ whole genome shotgun (WGS) entry which is preliminary data.</text>
</comment>
<organism evidence="1 2">
    <name type="scientific">Methanorbis furvi</name>
    <dbReference type="NCBI Taxonomy" id="3028299"/>
    <lineage>
        <taxon>Archaea</taxon>
        <taxon>Methanobacteriati</taxon>
        <taxon>Methanobacteriota</taxon>
        <taxon>Stenosarchaea group</taxon>
        <taxon>Methanomicrobia</taxon>
        <taxon>Methanomicrobiales</taxon>
        <taxon>Methanocorpusculaceae</taxon>
        <taxon>Methanorbis</taxon>
    </lineage>
</organism>
<sequence length="59" mass="6988">MSLKGTRKISIAKTTDPRIQRVMTVMRNQEPDVWGDIEITYNQAIIWMLDKLRNNRLLD</sequence>
<dbReference type="RefSeq" id="WP_338093985.1">
    <property type="nucleotide sequence ID" value="NZ_JAWDKA010000003.1"/>
</dbReference>
<name>A0AAE4MCH7_9EURY</name>
<protein>
    <submittedName>
        <fullName evidence="1">Uncharacterized protein</fullName>
    </submittedName>
</protein>
<gene>
    <name evidence="1" type="ORF">McpAg1_07880</name>
</gene>